<feature type="compositionally biased region" description="Polar residues" evidence="1">
    <location>
        <begin position="10"/>
        <end position="20"/>
    </location>
</feature>
<accession>A0A4D6HU19</accession>
<keyword evidence="2" id="KW-0614">Plasmid</keyword>
<dbReference type="Proteomes" id="UP000296822">
    <property type="component" value="Plasmid unnamed3"/>
</dbReference>
<evidence type="ECO:0000313" key="2">
    <source>
        <dbReference type="EMBL" id="QCC56965.1"/>
    </source>
</evidence>
<feature type="region of interest" description="Disordered" evidence="1">
    <location>
        <begin position="1"/>
        <end position="28"/>
    </location>
</feature>
<reference evidence="2 3" key="1">
    <citation type="journal article" date="2019" name="Nat. Commun.">
        <title>A new type of DNA phosphorothioation-based antiviral system in archaea.</title>
        <authorList>
            <person name="Xiong L."/>
            <person name="Liu S."/>
            <person name="Chen S."/>
            <person name="Xiao Y."/>
            <person name="Zhu B."/>
            <person name="Gao Y."/>
            <person name="Zhang Y."/>
            <person name="Chen B."/>
            <person name="Luo J."/>
            <person name="Deng Z."/>
            <person name="Chen X."/>
            <person name="Wang L."/>
            <person name="Chen S."/>
        </authorList>
    </citation>
    <scope>NUCLEOTIDE SEQUENCE [LARGE SCALE GENOMIC DNA]</scope>
    <source>
        <strain evidence="2 3">JCM 10635</strain>
        <plasmid evidence="2 3">unnamed3</plasmid>
    </source>
</reference>
<name>A0A4D6HU19_9EURY</name>
<evidence type="ECO:0000256" key="1">
    <source>
        <dbReference type="SAM" id="MobiDB-lite"/>
    </source>
</evidence>
<organism evidence="2 3">
    <name type="scientific">Natronorubrum bangense</name>
    <dbReference type="NCBI Taxonomy" id="61858"/>
    <lineage>
        <taxon>Archaea</taxon>
        <taxon>Methanobacteriati</taxon>
        <taxon>Methanobacteriota</taxon>
        <taxon>Stenosarchaea group</taxon>
        <taxon>Halobacteria</taxon>
        <taxon>Halobacteriales</taxon>
        <taxon>Natrialbaceae</taxon>
        <taxon>Natronorubrum</taxon>
    </lineage>
</organism>
<dbReference type="KEGG" id="nbg:DV706_20760"/>
<dbReference type="EMBL" id="CP031308">
    <property type="protein sequence ID" value="QCC56965.1"/>
    <property type="molecule type" value="Genomic_DNA"/>
</dbReference>
<evidence type="ECO:0000313" key="3">
    <source>
        <dbReference type="Proteomes" id="UP000296822"/>
    </source>
</evidence>
<sequence length="124" mass="14416">MSSKRDIRSTDTTNAQTNEPTPRFEQPLSDDQIWTMLQTAANSARIMPIVKGDWESSTRSYETREDAARALIFDLSFYADYRFSQVRRLFQQTAMRDVLTKTEIDDIVEEAYIQQNGRSYPTFA</sequence>
<gene>
    <name evidence="2" type="ORF">DV706_20760</name>
</gene>
<dbReference type="GeneID" id="39853715"/>
<proteinExistence type="predicted"/>
<dbReference type="RefSeq" id="WP_006065883.1">
    <property type="nucleotide sequence ID" value="NZ_CP031308.1"/>
</dbReference>
<geneLocation type="plasmid" evidence="2 3">
    <name>unnamed3</name>
</geneLocation>
<dbReference type="AlphaFoldDB" id="A0A4D6HU19"/>
<protein>
    <submittedName>
        <fullName evidence="2">Uncharacterized protein</fullName>
    </submittedName>
</protein>